<dbReference type="Pfam" id="PF13344">
    <property type="entry name" value="Hydrolase_6"/>
    <property type="match status" value="1"/>
</dbReference>
<dbReference type="GO" id="GO:0005737">
    <property type="term" value="C:cytoplasm"/>
    <property type="evidence" value="ECO:0007669"/>
    <property type="project" value="TreeGrafter"/>
</dbReference>
<dbReference type="Gene3D" id="3.40.50.1000">
    <property type="entry name" value="HAD superfamily/HAD-like"/>
    <property type="match status" value="2"/>
</dbReference>
<comment type="caution">
    <text evidence="1">The sequence shown here is derived from an EMBL/GenBank/DDBJ whole genome shotgun (WGS) entry which is preliminary data.</text>
</comment>
<keyword evidence="1" id="KW-0378">Hydrolase</keyword>
<dbReference type="SUPFAM" id="SSF56784">
    <property type="entry name" value="HAD-like"/>
    <property type="match status" value="1"/>
</dbReference>
<accession>A0A6N8UDN2</accession>
<dbReference type="EMBL" id="WUUQ01000002">
    <property type="protein sequence ID" value="MXQ73547.1"/>
    <property type="molecule type" value="Genomic_DNA"/>
</dbReference>
<dbReference type="InterPro" id="IPR036412">
    <property type="entry name" value="HAD-like_sf"/>
</dbReference>
<dbReference type="Pfam" id="PF13242">
    <property type="entry name" value="Hydrolase_like"/>
    <property type="match status" value="1"/>
</dbReference>
<dbReference type="GO" id="GO:0016791">
    <property type="term" value="F:phosphatase activity"/>
    <property type="evidence" value="ECO:0007669"/>
    <property type="project" value="TreeGrafter"/>
</dbReference>
<proteinExistence type="predicted"/>
<keyword evidence="2" id="KW-1185">Reference proteome</keyword>
<evidence type="ECO:0000313" key="2">
    <source>
        <dbReference type="Proteomes" id="UP000434036"/>
    </source>
</evidence>
<sequence>MKASERTWLIDLDGTMYKGNQNIEGAREFIAFLQKQKAEYLFVTNNATRTCLQNAEHMQKLGFTNLFERDFFTSAMASASYIARHFDQRRAAYLGEAGMEEALLANHFQICEEHADFLFVGLQKQADFMDYSRALNILLGGAKLVGTNADRRLPDGDDYLIGNGAVVEMLSYASEQLPIMIGKPNASMMEEVMLYLGKAKSECIVLGDNLETDIAFGMNNEMNTVFVSSGVHTFEDVKKCHSKPYMQVSDLYELMELLV</sequence>
<gene>
    <name evidence="1" type="ORF">GSF08_06320</name>
</gene>
<dbReference type="PANTHER" id="PTHR19288:SF46">
    <property type="entry name" value="HALOACID DEHALOGENASE-LIKE HYDROLASE DOMAIN-CONTAINING PROTEIN 2"/>
    <property type="match status" value="1"/>
</dbReference>
<dbReference type="InterPro" id="IPR006357">
    <property type="entry name" value="HAD-SF_hydro_IIA"/>
</dbReference>
<name>A0A6N8UDN2_9FIRM</name>
<protein>
    <submittedName>
        <fullName evidence="1">HAD-IIA family hydrolase</fullName>
    </submittedName>
</protein>
<dbReference type="AlphaFoldDB" id="A0A6N8UDN2"/>
<dbReference type="Proteomes" id="UP000434036">
    <property type="component" value="Unassembled WGS sequence"/>
</dbReference>
<dbReference type="PANTHER" id="PTHR19288">
    <property type="entry name" value="4-NITROPHENYLPHOSPHATASE-RELATED"/>
    <property type="match status" value="1"/>
</dbReference>
<dbReference type="RefSeq" id="WP_160624988.1">
    <property type="nucleotide sequence ID" value="NZ_WUUQ01000002.1"/>
</dbReference>
<evidence type="ECO:0000313" key="1">
    <source>
        <dbReference type="EMBL" id="MXQ73547.1"/>
    </source>
</evidence>
<dbReference type="InterPro" id="IPR023214">
    <property type="entry name" value="HAD_sf"/>
</dbReference>
<reference evidence="1 2" key="1">
    <citation type="submission" date="2019-12" db="EMBL/GenBank/DDBJ databases">
        <authorList>
            <person name="Yang R."/>
        </authorList>
    </citation>
    <scope>NUCLEOTIDE SEQUENCE [LARGE SCALE GENOMIC DNA]</scope>
    <source>
        <strain evidence="1 2">DONG20-135</strain>
    </source>
</reference>
<reference evidence="1 2" key="2">
    <citation type="submission" date="2020-01" db="EMBL/GenBank/DDBJ databases">
        <title>Clostridiaceae sp. nov. isolated from the gut of human by culturomics.</title>
        <authorList>
            <person name="Chang Y."/>
        </authorList>
    </citation>
    <scope>NUCLEOTIDE SEQUENCE [LARGE SCALE GENOMIC DNA]</scope>
    <source>
        <strain evidence="1 2">DONG20-135</strain>
    </source>
</reference>
<dbReference type="NCBIfam" id="TIGR01460">
    <property type="entry name" value="HAD-SF-IIA"/>
    <property type="match status" value="1"/>
</dbReference>
<organism evidence="1 2">
    <name type="scientific">Copranaerobaculum intestinale</name>
    <dbReference type="NCBI Taxonomy" id="2692629"/>
    <lineage>
        <taxon>Bacteria</taxon>
        <taxon>Bacillati</taxon>
        <taxon>Bacillota</taxon>
        <taxon>Erysipelotrichia</taxon>
        <taxon>Erysipelotrichales</taxon>
        <taxon>Erysipelotrichaceae</taxon>
        <taxon>Copranaerobaculum</taxon>
    </lineage>
</organism>